<dbReference type="PROSITE" id="PS51054">
    <property type="entry name" value="ORANGE"/>
    <property type="match status" value="1"/>
</dbReference>
<evidence type="ECO:0000256" key="3">
    <source>
        <dbReference type="ARBA" id="ARBA00023015"/>
    </source>
</evidence>
<dbReference type="SUPFAM" id="SSF47459">
    <property type="entry name" value="HLH, helix-loop-helix DNA-binding domain"/>
    <property type="match status" value="1"/>
</dbReference>
<feature type="region of interest" description="Disordered" evidence="6">
    <location>
        <begin position="235"/>
        <end position="258"/>
    </location>
</feature>
<keyword evidence="10" id="KW-1185">Reference proteome</keyword>
<proteinExistence type="predicted"/>
<dbReference type="STRING" id="137246.A0A401RSU8"/>
<feature type="domain" description="BHLH" evidence="7">
    <location>
        <begin position="13"/>
        <end position="70"/>
    </location>
</feature>
<dbReference type="CDD" id="cd11462">
    <property type="entry name" value="bHLH-O_HES7"/>
    <property type="match status" value="1"/>
</dbReference>
<keyword evidence="4" id="KW-0804">Transcription</keyword>
<dbReference type="Proteomes" id="UP000287033">
    <property type="component" value="Unassembled WGS sequence"/>
</dbReference>
<dbReference type="Pfam" id="PF00010">
    <property type="entry name" value="HLH"/>
    <property type="match status" value="1"/>
</dbReference>
<dbReference type="GO" id="GO:0005634">
    <property type="term" value="C:nucleus"/>
    <property type="evidence" value="ECO:0007669"/>
    <property type="project" value="UniProtKB-SubCell"/>
</dbReference>
<dbReference type="PROSITE" id="PS50888">
    <property type="entry name" value="BHLH"/>
    <property type="match status" value="1"/>
</dbReference>
<evidence type="ECO:0000256" key="2">
    <source>
        <dbReference type="ARBA" id="ARBA00022491"/>
    </source>
</evidence>
<dbReference type="GO" id="GO:0006355">
    <property type="term" value="P:regulation of DNA-templated transcription"/>
    <property type="evidence" value="ECO:0007669"/>
    <property type="project" value="InterPro"/>
</dbReference>
<comment type="subcellular location">
    <subcellularLocation>
        <location evidence="1">Nucleus</location>
    </subcellularLocation>
</comment>
<evidence type="ECO:0000256" key="4">
    <source>
        <dbReference type="ARBA" id="ARBA00023163"/>
    </source>
</evidence>
<evidence type="ECO:0000313" key="9">
    <source>
        <dbReference type="EMBL" id="GCC21206.1"/>
    </source>
</evidence>
<dbReference type="AlphaFoldDB" id="A0A401RSU8"/>
<dbReference type="PANTHER" id="PTHR10985">
    <property type="entry name" value="BASIC HELIX-LOOP-HELIX TRANSCRIPTION FACTOR, HES-RELATED"/>
    <property type="match status" value="1"/>
</dbReference>
<dbReference type="InterPro" id="IPR003650">
    <property type="entry name" value="Orange_dom"/>
</dbReference>
<evidence type="ECO:0000313" key="10">
    <source>
        <dbReference type="Proteomes" id="UP000287033"/>
    </source>
</evidence>
<keyword evidence="5" id="KW-0539">Nucleus</keyword>
<name>A0A401RSU8_CHIPU</name>
<evidence type="ECO:0008006" key="11">
    <source>
        <dbReference type="Google" id="ProtNLM"/>
    </source>
</evidence>
<evidence type="ECO:0000256" key="5">
    <source>
        <dbReference type="ARBA" id="ARBA00023242"/>
    </source>
</evidence>
<dbReference type="GO" id="GO:0046983">
    <property type="term" value="F:protein dimerization activity"/>
    <property type="evidence" value="ECO:0007669"/>
    <property type="project" value="InterPro"/>
</dbReference>
<dbReference type="InterPro" id="IPR036638">
    <property type="entry name" value="HLH_DNA-bd_sf"/>
</dbReference>
<comment type="caution">
    <text evidence="9">The sequence shown here is derived from an EMBL/GenBank/DDBJ whole genome shotgun (WGS) entry which is preliminary data.</text>
</comment>
<gene>
    <name evidence="9" type="ORF">chiPu_0019673</name>
</gene>
<keyword evidence="3" id="KW-0805">Transcription regulation</keyword>
<keyword evidence="2" id="KW-0678">Repressor</keyword>
<accession>A0A401RSU8</accession>
<sequence length="258" mass="28659">MKMAAESSDVREVKKLLKPLVEKRRRDRMNRSLDQLKSFLLTHYQNESFRNGKMEKAEILEMTVQYLKNAALANGPEHQGAEITRQNYEAGFKECLLQVNSFVRSCARFNSQSRSGLMEGLAVFLERASQKNSNRRTPECPSPSGPTLDPLRPGQRDSGAWEVGPAASNAVRPMAVVPAVASNSPASNVSHFLAARSAVSHQMPNPSDFTAKHHELHDSDSTPFLECPQKVIVSPKPVPGHQDSPRGIVSHSVWRPWP</sequence>
<dbReference type="InterPro" id="IPR032644">
    <property type="entry name" value="HES-7_bHLH-O"/>
</dbReference>
<dbReference type="OrthoDB" id="6085656at2759"/>
<reference evidence="9 10" key="1">
    <citation type="journal article" date="2018" name="Nat. Ecol. Evol.">
        <title>Shark genomes provide insights into elasmobranch evolution and the origin of vertebrates.</title>
        <authorList>
            <person name="Hara Y"/>
            <person name="Yamaguchi K"/>
            <person name="Onimaru K"/>
            <person name="Kadota M"/>
            <person name="Koyanagi M"/>
            <person name="Keeley SD"/>
            <person name="Tatsumi K"/>
            <person name="Tanaka K"/>
            <person name="Motone F"/>
            <person name="Kageyama Y"/>
            <person name="Nozu R"/>
            <person name="Adachi N"/>
            <person name="Nishimura O"/>
            <person name="Nakagawa R"/>
            <person name="Tanegashima C"/>
            <person name="Kiyatake I"/>
            <person name="Matsumoto R"/>
            <person name="Murakumo K"/>
            <person name="Nishida K"/>
            <person name="Terakita A"/>
            <person name="Kuratani S"/>
            <person name="Sato K"/>
            <person name="Hyodo S Kuraku.S."/>
        </authorList>
    </citation>
    <scope>NUCLEOTIDE SEQUENCE [LARGE SCALE GENOMIC DNA]</scope>
</reference>
<dbReference type="EMBL" id="BEZZ01002109">
    <property type="protein sequence ID" value="GCC21206.1"/>
    <property type="molecule type" value="Genomic_DNA"/>
</dbReference>
<dbReference type="InterPro" id="IPR050370">
    <property type="entry name" value="HES_HEY"/>
</dbReference>
<dbReference type="GO" id="GO:0003677">
    <property type="term" value="F:DNA binding"/>
    <property type="evidence" value="ECO:0007669"/>
    <property type="project" value="InterPro"/>
</dbReference>
<evidence type="ECO:0000259" key="7">
    <source>
        <dbReference type="PROSITE" id="PS50888"/>
    </source>
</evidence>
<feature type="region of interest" description="Disordered" evidence="6">
    <location>
        <begin position="128"/>
        <end position="158"/>
    </location>
</feature>
<protein>
    <recommendedName>
        <fullName evidence="11">BHLH domain-containing protein</fullName>
    </recommendedName>
</protein>
<evidence type="ECO:0000256" key="1">
    <source>
        <dbReference type="ARBA" id="ARBA00004123"/>
    </source>
</evidence>
<dbReference type="InterPro" id="IPR011598">
    <property type="entry name" value="bHLH_dom"/>
</dbReference>
<evidence type="ECO:0000256" key="6">
    <source>
        <dbReference type="SAM" id="MobiDB-lite"/>
    </source>
</evidence>
<organism evidence="9 10">
    <name type="scientific">Chiloscyllium punctatum</name>
    <name type="common">Brownbanded bambooshark</name>
    <name type="synonym">Hemiscyllium punctatum</name>
    <dbReference type="NCBI Taxonomy" id="137246"/>
    <lineage>
        <taxon>Eukaryota</taxon>
        <taxon>Metazoa</taxon>
        <taxon>Chordata</taxon>
        <taxon>Craniata</taxon>
        <taxon>Vertebrata</taxon>
        <taxon>Chondrichthyes</taxon>
        <taxon>Elasmobranchii</taxon>
        <taxon>Galeomorphii</taxon>
        <taxon>Galeoidea</taxon>
        <taxon>Orectolobiformes</taxon>
        <taxon>Hemiscylliidae</taxon>
        <taxon>Chiloscyllium</taxon>
    </lineage>
</organism>
<feature type="domain" description="Orange" evidence="8">
    <location>
        <begin position="88"/>
        <end position="121"/>
    </location>
</feature>
<dbReference type="SMART" id="SM00353">
    <property type="entry name" value="HLH"/>
    <property type="match status" value="1"/>
</dbReference>
<evidence type="ECO:0000259" key="8">
    <source>
        <dbReference type="PROSITE" id="PS51054"/>
    </source>
</evidence>
<dbReference type="Gene3D" id="4.10.280.10">
    <property type="entry name" value="Helix-loop-helix DNA-binding domain"/>
    <property type="match status" value="1"/>
</dbReference>